<comment type="similarity">
    <text evidence="1">Belongs to the universal ribosomal protein uL10 family.</text>
</comment>
<gene>
    <name evidence="2" type="ORF">MKW98_013408</name>
</gene>
<evidence type="ECO:0000256" key="1">
    <source>
        <dbReference type="ARBA" id="ARBA00008889"/>
    </source>
</evidence>
<proteinExistence type="inferred from homology"/>
<name>A0AAD4STT6_9MAGN</name>
<dbReference type="EMBL" id="JAJJMB010008687">
    <property type="protein sequence ID" value="KAI3921474.1"/>
    <property type="molecule type" value="Genomic_DNA"/>
</dbReference>
<evidence type="ECO:0000313" key="2">
    <source>
        <dbReference type="EMBL" id="KAI3921474.1"/>
    </source>
</evidence>
<protein>
    <submittedName>
        <fullName evidence="2">Uncharacterized protein</fullName>
    </submittedName>
</protein>
<dbReference type="Proteomes" id="UP001202328">
    <property type="component" value="Unassembled WGS sequence"/>
</dbReference>
<dbReference type="AlphaFoldDB" id="A0AAD4STT6"/>
<dbReference type="Gene3D" id="3.30.70.1730">
    <property type="match status" value="1"/>
</dbReference>
<organism evidence="2 3">
    <name type="scientific">Papaver atlanticum</name>
    <dbReference type="NCBI Taxonomy" id="357466"/>
    <lineage>
        <taxon>Eukaryota</taxon>
        <taxon>Viridiplantae</taxon>
        <taxon>Streptophyta</taxon>
        <taxon>Embryophyta</taxon>
        <taxon>Tracheophyta</taxon>
        <taxon>Spermatophyta</taxon>
        <taxon>Magnoliopsida</taxon>
        <taxon>Ranunculales</taxon>
        <taxon>Papaveraceae</taxon>
        <taxon>Papaveroideae</taxon>
        <taxon>Papaver</taxon>
    </lineage>
</organism>
<keyword evidence="3" id="KW-1185">Reference proteome</keyword>
<sequence>MIRRSIREHDKITGNNDFLGLIPLVVGNVDLIFTKGDLMKVNHTITKYKVLMFPITVI</sequence>
<accession>A0AAD4STT6</accession>
<comment type="caution">
    <text evidence="2">The sequence shown here is derived from an EMBL/GenBank/DDBJ whole genome shotgun (WGS) entry which is preliminary data.</text>
</comment>
<evidence type="ECO:0000313" key="3">
    <source>
        <dbReference type="Proteomes" id="UP001202328"/>
    </source>
</evidence>
<dbReference type="InterPro" id="IPR043141">
    <property type="entry name" value="Ribosomal_uL10-like_sf"/>
</dbReference>
<reference evidence="2" key="1">
    <citation type="submission" date="2022-04" db="EMBL/GenBank/DDBJ databases">
        <title>A functionally conserved STORR gene fusion in Papaver species that diverged 16.8 million years ago.</title>
        <authorList>
            <person name="Catania T."/>
        </authorList>
    </citation>
    <scope>NUCLEOTIDE SEQUENCE</scope>
    <source>
        <strain evidence="2">S-188037</strain>
    </source>
</reference>